<dbReference type="FunFam" id="1.25.40.20:FF:000022">
    <property type="entry name" value="protein TANC2 isoform X1"/>
    <property type="match status" value="1"/>
</dbReference>
<feature type="region of interest" description="Disordered" evidence="10">
    <location>
        <begin position="1376"/>
        <end position="1403"/>
    </location>
</feature>
<dbReference type="PANTHER" id="PTHR24166:SF21">
    <property type="entry name" value="PROTEIN TANC2"/>
    <property type="match status" value="1"/>
</dbReference>
<evidence type="ECO:0000256" key="9">
    <source>
        <dbReference type="PROSITE-ProRule" id="PRU00339"/>
    </source>
</evidence>
<keyword evidence="13" id="KW-1185">Reference proteome</keyword>
<dbReference type="PROSITE" id="PS50005">
    <property type="entry name" value="TPR"/>
    <property type="match status" value="3"/>
</dbReference>
<feature type="repeat" description="ANK" evidence="8">
    <location>
        <begin position="1132"/>
        <end position="1164"/>
    </location>
</feature>
<comment type="similarity">
    <text evidence="7">Belongs to the TANC family.</text>
</comment>
<dbReference type="PROSITE" id="PS50088">
    <property type="entry name" value="ANK_REPEAT"/>
    <property type="match status" value="6"/>
</dbReference>
<feature type="region of interest" description="Disordered" evidence="10">
    <location>
        <begin position="1"/>
        <end position="85"/>
    </location>
</feature>
<dbReference type="InterPro" id="IPR050889">
    <property type="entry name" value="Dendritic_Spine_Reg/Scaffold"/>
</dbReference>
<comment type="subcellular location">
    <subcellularLocation>
        <location evidence="6">Postsynapse</location>
    </subcellularLocation>
</comment>
<dbReference type="PRINTS" id="PR01415">
    <property type="entry name" value="ANKYRIN"/>
</dbReference>
<feature type="domain" description="TANC1/2-like winged helix" evidence="12">
    <location>
        <begin position="694"/>
        <end position="846"/>
    </location>
</feature>
<evidence type="ECO:0000256" key="10">
    <source>
        <dbReference type="SAM" id="MobiDB-lite"/>
    </source>
</evidence>
<feature type="repeat" description="ANK" evidence="8">
    <location>
        <begin position="1066"/>
        <end position="1098"/>
    </location>
</feature>
<feature type="compositionally biased region" description="Low complexity" evidence="10">
    <location>
        <begin position="1376"/>
        <end position="1392"/>
    </location>
</feature>
<dbReference type="InterPro" id="IPR011990">
    <property type="entry name" value="TPR-like_helical_dom_sf"/>
</dbReference>
<evidence type="ECO:0000256" key="4">
    <source>
        <dbReference type="ARBA" id="ARBA00023018"/>
    </source>
</evidence>
<organism evidence="13 14">
    <name type="scientific">Hipposideros armiger</name>
    <name type="common">Great Himalayan leaf-nosed bat</name>
    <dbReference type="NCBI Taxonomy" id="186990"/>
    <lineage>
        <taxon>Eukaryota</taxon>
        <taxon>Metazoa</taxon>
        <taxon>Chordata</taxon>
        <taxon>Craniata</taxon>
        <taxon>Vertebrata</taxon>
        <taxon>Euteleostomi</taxon>
        <taxon>Mammalia</taxon>
        <taxon>Eutheria</taxon>
        <taxon>Laurasiatheria</taxon>
        <taxon>Chiroptera</taxon>
        <taxon>Yinpterochiroptera</taxon>
        <taxon>Rhinolophoidea</taxon>
        <taxon>Hipposideridae</taxon>
        <taxon>Hipposideros</taxon>
    </lineage>
</organism>
<feature type="repeat" description="ANK" evidence="8">
    <location>
        <begin position="1099"/>
        <end position="1131"/>
    </location>
</feature>
<evidence type="ECO:0000256" key="2">
    <source>
        <dbReference type="ARBA" id="ARBA00022737"/>
    </source>
</evidence>
<gene>
    <name evidence="14" type="primary">TANC2</name>
</gene>
<evidence type="ECO:0000259" key="11">
    <source>
        <dbReference type="Pfam" id="PF25520"/>
    </source>
</evidence>
<sequence length="1992" mass="219883">MFRNSLKMLLTGGKSSRKNRSSDGGSEEPPDRRQSSVDSRQSRSGQGGISTESDCAFEPDYAVPPLPVSEGDAEQELGPPPSVDEAANTLMTRLGFLLGEKVTEVQPGDQYNMEVQDESQTSAVTQRISPCSTLTSSTASPPASSPCSTLPPVSTNATAKDCSYGAVTSPTSTLESRDSGIIATLTSYSENMERTKYVGESSKELGSGGNLKPWLSQKSSMDSCLYRVDENMTASTYSLNKIPERNLETVLSQSVQSIPLYLMPRPNSVAATSSAHLEDLAYLDEQRHTPLRTSLRMPRQSMGGARTQQDLRVRFAPYRPPDISLKPLLFEVPSITTESVFVGRDWVFHEIDAQLQSANASVNQGVVIVGNIGFGKTAIISRLVALSCHGTRMRQIASDSPHASPKHVDANRELPLTQPTSAHSSITSGSCPGTPEMRRRQEEAMRRLASQVVAYHYCQADNAYTCLVPEFVHNVAALLCRSPQLAAYREQLLREPHLQSMLSLRSCVQDPMASFRRGVLEPLESLHKERKIPDEDFIILIDGLNEAEFHKPDYGDTIVSFLSKMIGKFPSWLKLIVTVRTSLQEITKLLPFHRIFLDRLEENEAIDQDLQAYILHRIHSSSEIQNNISLNGKMDNTTFGKLSSHLKTLSQGSYLYLKLTFDLIEKGYLVLKSSSYKVVPVSLSEVYLLQCNMKFPTQSSFDRVMPLLNVAVASLHPLTDEHIFQAINAGSIEGTLEWEDFQQRMENLSMFLIKRRDMTRMFVHPSFREWLIWREEGEKTKFLCDPRSGHTLLAFWFSRQEGKLNRQQTIELGHHILKAHIFKGLSKKVGVSSSILQGLWISYSTEGLSMALASLRNLYTPNIKVSRLLILGGANINYRTEVLNNAPILCVQSHLGYTEMVALLLEFGANVDASSESGLTPLGYAAAAGFLSIVVLLCKKRAKVDHLDKNGQCALVHAALRGHLEVVKFLIQCDWTMAGQQQGVFKKSHAIQQALIAAASMGYTEIVSYLLDLPEKDEEEVERAQINSFDSLWGETALTAAAGRGKLEVCRLLLEQGAAVAQPNRRGAVPLFSTVRQGHWQIVDLLLTHGADVNMADKQGRTPLMMAASEGHLGTVDFLLAQGASIALMDKEGLTALSWACLKGHLSVVRSLVDNGAATDHADKNGRTPLDLAAFYGDAEVVQFLVDHGAMIEHVDYSGMRPLDRAVGCRNTSVVVTLLKKGAKIGPATWAMATSKPDIMIILLSKLMEEGDMFYKKGKVKEAAQRYQYALKKFPREGFGEDLKTFRELKVSLLLNLSRCRRKMNDFGMAEEFATKALELKPKSYEAYYARARAKRSSRQFAAALEDLNEAIKLCPNNREIQRLLMRVEEECRQMQQQQQQPQQQQQQPQQPLAEETEPEAQHEDIYSVQDIFEEEYLEQDVDNVSIGLQTEARPSQGLPIIQSPPSSPAHRDSAYISSSPLGSHQVFDFRSSSSVGSPTRQGYQSTSPALSPTHQNSHYRPSPPHTSPAHQGGSYRFSPPPVGGQGKEYPSPPPSPLRRGPQYRASPPAESMSVYRSQSGSPVRYQQETNVSQLPGRPKSPLSKMAQRPYQMPQLPVAVPQQGLRLQPAKAQIVRSNQPSSAVHSSTVISTGAYGQVAHSMASKYQSSQGDIGVSQSRLVYQGSIGGIVGDGRPVQHVQASLSAGAICQHGGLTKEDLPQRPSSAYRGGMRYSQTPQIGRSQSASYYPVCHSKLDLERSSSQLGSPDVSHLIRRPISVNPNDIKPHPPTPRPLLHSQSVGLRFSPSSNSISSASNLTPTFRPSSSIQQMEIPLKPAYDRSCDELSPVSPTQGGYPSEPTRSRTTPFMGIIDKTARTQQYPHLHQQNRTWAVSSVDTVLSPTSPGNLPQPESFSPPSSISNIAFYNKTNNAQNGHLLEDEYYSPHGMLANGSRGDLLERVSQASSYPDVKVARTLPVAQAYQDNLYRQLSRDSRQGQTSPIKPKRPFVESNV</sequence>
<evidence type="ECO:0000259" key="12">
    <source>
        <dbReference type="Pfam" id="PF25521"/>
    </source>
</evidence>
<feature type="compositionally biased region" description="Polar residues" evidence="10">
    <location>
        <begin position="417"/>
        <end position="431"/>
    </location>
</feature>
<dbReference type="InterPro" id="IPR058018">
    <property type="entry name" value="AAA_lid_TANC1/2"/>
</dbReference>
<dbReference type="GO" id="GO:0043197">
    <property type="term" value="C:dendritic spine"/>
    <property type="evidence" value="ECO:0007669"/>
    <property type="project" value="TreeGrafter"/>
</dbReference>
<feature type="region of interest" description="Disordered" evidence="10">
    <location>
        <begin position="1824"/>
        <end position="1845"/>
    </location>
</feature>
<feature type="region of interest" description="Disordered" evidence="10">
    <location>
        <begin position="1436"/>
        <end position="1588"/>
    </location>
</feature>
<accession>A0A8B7QYF4</accession>
<protein>
    <submittedName>
        <fullName evidence="14">Protein TANC2 isoform X9</fullName>
    </submittedName>
</protein>
<feature type="compositionally biased region" description="Polar residues" evidence="10">
    <location>
        <begin position="1796"/>
        <end position="1806"/>
    </location>
</feature>
<dbReference type="Pfam" id="PF25521">
    <property type="entry name" value="WHD_TANC1"/>
    <property type="match status" value="1"/>
</dbReference>
<feature type="repeat" description="TPR" evidence="9">
    <location>
        <begin position="1291"/>
        <end position="1324"/>
    </location>
</feature>
<dbReference type="GO" id="GO:0061001">
    <property type="term" value="P:regulation of dendritic spine morphogenesis"/>
    <property type="evidence" value="ECO:0007669"/>
    <property type="project" value="TreeGrafter"/>
</dbReference>
<dbReference type="InterPro" id="IPR019734">
    <property type="entry name" value="TPR_rpt"/>
</dbReference>
<dbReference type="FunFam" id="1.25.40.20:FF:000036">
    <property type="entry name" value="protein TANC2 isoform X2"/>
    <property type="match status" value="1"/>
</dbReference>
<dbReference type="Gene3D" id="1.25.40.20">
    <property type="entry name" value="Ankyrin repeat-containing domain"/>
    <property type="match status" value="2"/>
</dbReference>
<evidence type="ECO:0000256" key="5">
    <source>
        <dbReference type="ARBA" id="ARBA00023043"/>
    </source>
</evidence>
<dbReference type="Gene3D" id="1.25.40.10">
    <property type="entry name" value="Tetratricopeptide repeat domain"/>
    <property type="match status" value="1"/>
</dbReference>
<dbReference type="SMART" id="SM00028">
    <property type="entry name" value="TPR"/>
    <property type="match status" value="3"/>
</dbReference>
<dbReference type="Proteomes" id="UP000694851">
    <property type="component" value="Unplaced"/>
</dbReference>
<keyword evidence="4" id="KW-0770">Synapse</keyword>
<proteinExistence type="inferred from homology"/>
<dbReference type="SUPFAM" id="SSF48403">
    <property type="entry name" value="Ankyrin repeat"/>
    <property type="match status" value="1"/>
</dbReference>
<evidence type="ECO:0000256" key="3">
    <source>
        <dbReference type="ARBA" id="ARBA00022803"/>
    </source>
</evidence>
<evidence type="ECO:0000256" key="8">
    <source>
        <dbReference type="PROSITE-ProRule" id="PRU00023"/>
    </source>
</evidence>
<evidence type="ECO:0000256" key="7">
    <source>
        <dbReference type="ARBA" id="ARBA00038259"/>
    </source>
</evidence>
<dbReference type="SMART" id="SM00248">
    <property type="entry name" value="ANK"/>
    <property type="match status" value="11"/>
</dbReference>
<feature type="region of interest" description="Disordered" evidence="10">
    <location>
        <begin position="1759"/>
        <end position="1806"/>
    </location>
</feature>
<evidence type="ECO:0000256" key="6">
    <source>
        <dbReference type="ARBA" id="ARBA00034110"/>
    </source>
</evidence>
<feature type="repeat" description="ANK" evidence="8">
    <location>
        <begin position="1033"/>
        <end position="1065"/>
    </location>
</feature>
<evidence type="ECO:0000313" key="13">
    <source>
        <dbReference type="Proteomes" id="UP000694851"/>
    </source>
</evidence>
<feature type="domain" description="TANC1/2-like AAA+ ATPase lid" evidence="11">
    <location>
        <begin position="598"/>
        <end position="692"/>
    </location>
</feature>
<feature type="compositionally biased region" description="Polar residues" evidence="10">
    <location>
        <begin position="1471"/>
        <end position="1500"/>
    </location>
</feature>
<dbReference type="Pfam" id="PF12796">
    <property type="entry name" value="Ank_2"/>
    <property type="match status" value="2"/>
</dbReference>
<feature type="region of interest" description="Disordered" evidence="10">
    <location>
        <begin position="1970"/>
        <end position="1992"/>
    </location>
</feature>
<dbReference type="PROSITE" id="PS50297">
    <property type="entry name" value="ANK_REP_REGION"/>
    <property type="match status" value="5"/>
</dbReference>
<dbReference type="InterPro" id="IPR027417">
    <property type="entry name" value="P-loop_NTPase"/>
</dbReference>
<keyword evidence="3 9" id="KW-0802">TPR repeat</keyword>
<keyword evidence="5 8" id="KW-0040">ANK repeat</keyword>
<dbReference type="SUPFAM" id="SSF48452">
    <property type="entry name" value="TPR-like"/>
    <property type="match status" value="1"/>
</dbReference>
<feature type="compositionally biased region" description="Low complexity" evidence="10">
    <location>
        <begin position="1785"/>
        <end position="1795"/>
    </location>
</feature>
<feature type="repeat" description="ANK" evidence="8">
    <location>
        <begin position="917"/>
        <end position="949"/>
    </location>
</feature>
<feature type="repeat" description="TPR" evidence="9">
    <location>
        <begin position="1244"/>
        <end position="1277"/>
    </location>
</feature>
<dbReference type="Pfam" id="PF13181">
    <property type="entry name" value="TPR_8"/>
    <property type="match status" value="2"/>
</dbReference>
<dbReference type="GeneID" id="109380330"/>
<dbReference type="RefSeq" id="XP_019493352.1">
    <property type="nucleotide sequence ID" value="XM_019637807.1"/>
</dbReference>
<dbReference type="Pfam" id="PF00023">
    <property type="entry name" value="Ank"/>
    <property type="match status" value="2"/>
</dbReference>
<dbReference type="Pfam" id="PF25520">
    <property type="entry name" value="AAA_lid_TANC1"/>
    <property type="match status" value="1"/>
</dbReference>
<dbReference type="PANTHER" id="PTHR24166">
    <property type="entry name" value="ROLLING PEBBLES, ISOFORM B"/>
    <property type="match status" value="1"/>
</dbReference>
<name>A0A8B7QYF4_HIPAR</name>
<reference evidence="14" key="1">
    <citation type="submission" date="2025-08" db="UniProtKB">
        <authorList>
            <consortium name="RefSeq"/>
        </authorList>
    </citation>
    <scope>IDENTIFICATION</scope>
    <source>
        <tissue evidence="14">Muscle</tissue>
    </source>
</reference>
<dbReference type="InterPro" id="IPR002110">
    <property type="entry name" value="Ankyrin_rpt"/>
</dbReference>
<dbReference type="InterPro" id="IPR058056">
    <property type="entry name" value="WH_TANC1/2"/>
</dbReference>
<dbReference type="OrthoDB" id="5958958at2759"/>
<dbReference type="FunFam" id="1.25.40.10:FF:000044">
    <property type="entry name" value="Tetratricopeptide repeat, ankyrin repeat and coiled-coil containing 1"/>
    <property type="match status" value="1"/>
</dbReference>
<dbReference type="InterPro" id="IPR036770">
    <property type="entry name" value="Ankyrin_rpt-contain_sf"/>
</dbReference>
<dbReference type="SUPFAM" id="SSF52540">
    <property type="entry name" value="P-loop containing nucleoside triphosphate hydrolases"/>
    <property type="match status" value="1"/>
</dbReference>
<evidence type="ECO:0000313" key="14">
    <source>
        <dbReference type="RefSeq" id="XP_019493352.1"/>
    </source>
</evidence>
<keyword evidence="2" id="KW-0677">Repeat</keyword>
<evidence type="ECO:0000256" key="1">
    <source>
        <dbReference type="ARBA" id="ARBA00022553"/>
    </source>
</evidence>
<feature type="repeat" description="ANK" evidence="8">
    <location>
        <begin position="1165"/>
        <end position="1197"/>
    </location>
</feature>
<feature type="region of interest" description="Disordered" evidence="10">
    <location>
        <begin position="1694"/>
        <end position="1720"/>
    </location>
</feature>
<feature type="compositionally biased region" description="Polar residues" evidence="10">
    <location>
        <begin position="1555"/>
        <end position="1574"/>
    </location>
</feature>
<feature type="repeat" description="TPR" evidence="9">
    <location>
        <begin position="1325"/>
        <end position="1358"/>
    </location>
</feature>
<dbReference type="CTD" id="26115"/>
<keyword evidence="1" id="KW-0597">Phosphoprotein</keyword>
<feature type="region of interest" description="Disordered" evidence="10">
    <location>
        <begin position="416"/>
        <end position="443"/>
    </location>
</feature>